<evidence type="ECO:0000313" key="2">
    <source>
        <dbReference type="Proteomes" id="UP001597083"/>
    </source>
</evidence>
<keyword evidence="2" id="KW-1185">Reference proteome</keyword>
<comment type="caution">
    <text evidence="1">The sequence shown here is derived from an EMBL/GenBank/DDBJ whole genome shotgun (WGS) entry which is preliminary data.</text>
</comment>
<sequence>MLTGARPVARASALSWLVVLSLGMVWVLDGLEVTIIGSAAADGE</sequence>
<accession>A0ABW3CN29</accession>
<name>A0ABW3CN29_9ACTN</name>
<evidence type="ECO:0008006" key="3">
    <source>
        <dbReference type="Google" id="ProtNLM"/>
    </source>
</evidence>
<reference evidence="2" key="1">
    <citation type="journal article" date="2019" name="Int. J. Syst. Evol. Microbiol.">
        <title>The Global Catalogue of Microorganisms (GCM) 10K type strain sequencing project: providing services to taxonomists for standard genome sequencing and annotation.</title>
        <authorList>
            <consortium name="The Broad Institute Genomics Platform"/>
            <consortium name="The Broad Institute Genome Sequencing Center for Infectious Disease"/>
            <person name="Wu L."/>
            <person name="Ma J."/>
        </authorList>
    </citation>
    <scope>NUCLEOTIDE SEQUENCE [LARGE SCALE GENOMIC DNA]</scope>
    <source>
        <strain evidence="2">JCM 31696</strain>
    </source>
</reference>
<evidence type="ECO:0000313" key="1">
    <source>
        <dbReference type="EMBL" id="MFD0855914.1"/>
    </source>
</evidence>
<proteinExistence type="predicted"/>
<dbReference type="EMBL" id="JBHTIR010003854">
    <property type="protein sequence ID" value="MFD0855914.1"/>
    <property type="molecule type" value="Genomic_DNA"/>
</dbReference>
<protein>
    <recommendedName>
        <fullName evidence="3">MFS transporter</fullName>
    </recommendedName>
</protein>
<dbReference type="Proteomes" id="UP001597083">
    <property type="component" value="Unassembled WGS sequence"/>
</dbReference>
<organism evidence="1 2">
    <name type="scientific">Actinomadura adrarensis</name>
    <dbReference type="NCBI Taxonomy" id="1819600"/>
    <lineage>
        <taxon>Bacteria</taxon>
        <taxon>Bacillati</taxon>
        <taxon>Actinomycetota</taxon>
        <taxon>Actinomycetes</taxon>
        <taxon>Streptosporangiales</taxon>
        <taxon>Thermomonosporaceae</taxon>
        <taxon>Actinomadura</taxon>
    </lineage>
</organism>
<gene>
    <name evidence="1" type="ORF">ACFQ07_26990</name>
</gene>